<comment type="function">
    <text evidence="3">Flagellin is the subunit protein which polymerizes to form the filaments of bacterial flagella.</text>
</comment>
<dbReference type="Gene3D" id="1.20.1330.10">
    <property type="entry name" value="f41 fragment of flagellin, N-terminal domain"/>
    <property type="match status" value="1"/>
</dbReference>
<proteinExistence type="inferred from homology"/>
<feature type="domain" description="Flagellin N-terminal" evidence="4">
    <location>
        <begin position="7"/>
        <end position="139"/>
    </location>
</feature>
<evidence type="ECO:0000256" key="2">
    <source>
        <dbReference type="ARBA" id="ARBA00023143"/>
    </source>
</evidence>
<dbReference type="EMBL" id="JBHTBR010000004">
    <property type="protein sequence ID" value="MFC7291563.1"/>
    <property type="molecule type" value="Genomic_DNA"/>
</dbReference>
<evidence type="ECO:0000313" key="6">
    <source>
        <dbReference type="EMBL" id="MFC7291563.1"/>
    </source>
</evidence>
<keyword evidence="7" id="KW-1185">Reference proteome</keyword>
<keyword evidence="6" id="KW-0282">Flagellum</keyword>
<dbReference type="PANTHER" id="PTHR42792:SF2">
    <property type="entry name" value="FLAGELLIN"/>
    <property type="match status" value="1"/>
</dbReference>
<protein>
    <recommendedName>
        <fullName evidence="3">Flagellin</fullName>
    </recommendedName>
</protein>
<dbReference type="Pfam" id="PF00700">
    <property type="entry name" value="Flagellin_C"/>
    <property type="match status" value="1"/>
</dbReference>
<comment type="subcellular location">
    <subcellularLocation>
        <location evidence="3">Secreted</location>
    </subcellularLocation>
    <subcellularLocation>
        <location evidence="3">Bacterial flagellum</location>
    </subcellularLocation>
</comment>
<dbReference type="InterPro" id="IPR001029">
    <property type="entry name" value="Flagellin_N"/>
</dbReference>
<dbReference type="Proteomes" id="UP001596492">
    <property type="component" value="Unassembled WGS sequence"/>
</dbReference>
<evidence type="ECO:0000256" key="1">
    <source>
        <dbReference type="ARBA" id="ARBA00005709"/>
    </source>
</evidence>
<dbReference type="SUPFAM" id="SSF64518">
    <property type="entry name" value="Phase 1 flagellin"/>
    <property type="match status" value="1"/>
</dbReference>
<evidence type="ECO:0000259" key="5">
    <source>
        <dbReference type="Pfam" id="PF00700"/>
    </source>
</evidence>
<dbReference type="InterPro" id="IPR001492">
    <property type="entry name" value="Flagellin"/>
</dbReference>
<keyword evidence="2 3" id="KW-0975">Bacterial flagellum</keyword>
<comment type="caution">
    <text evidence="6">The sequence shown here is derived from an EMBL/GenBank/DDBJ whole genome shotgun (WGS) entry which is preliminary data.</text>
</comment>
<comment type="similarity">
    <text evidence="1 3">Belongs to the bacterial flagellin family.</text>
</comment>
<feature type="domain" description="Flagellin C-terminal" evidence="5">
    <location>
        <begin position="189"/>
        <end position="274"/>
    </location>
</feature>
<organism evidence="6 7">
    <name type="scientific">Hirschia litorea</name>
    <dbReference type="NCBI Taxonomy" id="1199156"/>
    <lineage>
        <taxon>Bacteria</taxon>
        <taxon>Pseudomonadati</taxon>
        <taxon>Pseudomonadota</taxon>
        <taxon>Alphaproteobacteria</taxon>
        <taxon>Hyphomonadales</taxon>
        <taxon>Hyphomonadaceae</taxon>
        <taxon>Hirschia</taxon>
    </lineage>
</organism>
<dbReference type="InterPro" id="IPR046358">
    <property type="entry name" value="Flagellin_C"/>
</dbReference>
<keyword evidence="3" id="KW-0964">Secreted</keyword>
<name>A0ABW2IKC0_9PROT</name>
<dbReference type="Pfam" id="PF00669">
    <property type="entry name" value="Flagellin_N"/>
    <property type="match status" value="1"/>
</dbReference>
<sequence length="276" mass="28758">MVNGVSNAQSLIALQNLNATNKSLETTTDRVSSGLKVANAKDNAAIYSVAQGLRGENSAYDIIQVSLNRSKSIGDIAMAAGETVSDILIQIREKALAATQDIDATSRAAYQEDFNGLVTQLEKIVSAATFDGVNLLDNSLPSGLDFVADASGTNKLTIASEDFTFGGANITLDPATHDLSTPADAQATMTAIQNSITNVNGALARLGGASQKIDNHANFVTRLQDVITSGVGSLVDADLGKESALLTSLQVKQQLGVQAMSIANQSPETVLSLFQN</sequence>
<accession>A0ABW2IKC0</accession>
<dbReference type="PANTHER" id="PTHR42792">
    <property type="entry name" value="FLAGELLIN"/>
    <property type="match status" value="1"/>
</dbReference>
<evidence type="ECO:0000313" key="7">
    <source>
        <dbReference type="Proteomes" id="UP001596492"/>
    </source>
</evidence>
<reference evidence="7" key="1">
    <citation type="journal article" date="2019" name="Int. J. Syst. Evol. Microbiol.">
        <title>The Global Catalogue of Microorganisms (GCM) 10K type strain sequencing project: providing services to taxonomists for standard genome sequencing and annotation.</title>
        <authorList>
            <consortium name="The Broad Institute Genomics Platform"/>
            <consortium name="The Broad Institute Genome Sequencing Center for Infectious Disease"/>
            <person name="Wu L."/>
            <person name="Ma J."/>
        </authorList>
    </citation>
    <scope>NUCLEOTIDE SEQUENCE [LARGE SCALE GENOMIC DNA]</scope>
    <source>
        <strain evidence="7">CCUG 51308</strain>
    </source>
</reference>
<evidence type="ECO:0000259" key="4">
    <source>
        <dbReference type="Pfam" id="PF00669"/>
    </source>
</evidence>
<evidence type="ECO:0000256" key="3">
    <source>
        <dbReference type="RuleBase" id="RU362073"/>
    </source>
</evidence>
<keyword evidence="6" id="KW-0969">Cilium</keyword>
<gene>
    <name evidence="6" type="ORF">ACFQS8_08045</name>
</gene>
<dbReference type="RefSeq" id="WP_382166795.1">
    <property type="nucleotide sequence ID" value="NZ_JBHTBR010000004.1"/>
</dbReference>
<keyword evidence="6" id="KW-0966">Cell projection</keyword>